<dbReference type="Gene3D" id="1.10.10.10">
    <property type="entry name" value="Winged helix-like DNA-binding domain superfamily/Winged helix DNA-binding domain"/>
    <property type="match status" value="1"/>
</dbReference>
<name>A0AAP2RDX9_9EURY</name>
<dbReference type="RefSeq" id="WP_230742426.1">
    <property type="nucleotide sequence ID" value="NZ_PGCK01000009.1"/>
</dbReference>
<evidence type="ECO:0000259" key="1">
    <source>
        <dbReference type="Pfam" id="PF19134"/>
    </source>
</evidence>
<accession>A0AAP2RDX9</accession>
<sequence length="178" mass="20232">MHRYAVVVCPQCRNPFIIETGPKTISCRNCNKKHETSKLRVFFTTDDLKEAQTARGGINASMSGDTAAFDEIKASGALSGVSAGNIPEDIHDERFLEDKRKVDEIMKLEARKTKKAGQQTVLKDTFEELSLRGDVSVEEYWNKVSFHNISREKFEEWVEKMIQSGMAFSPKYGYLRKS</sequence>
<proteinExistence type="predicted"/>
<dbReference type="AlphaFoldDB" id="A0AAP2RDX9"/>
<evidence type="ECO:0000313" key="3">
    <source>
        <dbReference type="Proteomes" id="UP001320159"/>
    </source>
</evidence>
<protein>
    <recommendedName>
        <fullName evidence="1">DUF5817 domain-containing protein</fullName>
    </recommendedName>
</protein>
<dbReference type="Proteomes" id="UP001320159">
    <property type="component" value="Unassembled WGS sequence"/>
</dbReference>
<reference evidence="2 3" key="1">
    <citation type="submission" date="2017-11" db="EMBL/GenBank/DDBJ databases">
        <title>Isolation and Characterization of Family Methanocellaceae Species from Potential Methane Hydrate Area Offshore Southwestern Taiwan.</title>
        <authorList>
            <person name="Zhang W.-L."/>
            <person name="Chen W.-C."/>
            <person name="Lai M.-C."/>
            <person name="Chen S.-C."/>
        </authorList>
    </citation>
    <scope>NUCLEOTIDE SEQUENCE [LARGE SCALE GENOMIC DNA]</scope>
    <source>
        <strain evidence="2 3">CWC-04</strain>
    </source>
</reference>
<dbReference type="InterPro" id="IPR036388">
    <property type="entry name" value="WH-like_DNA-bd_sf"/>
</dbReference>
<keyword evidence="3" id="KW-1185">Reference proteome</keyword>
<organism evidence="2 3">
    <name type="scientific">Methanooceanicella nereidis</name>
    <dbReference type="NCBI Taxonomy" id="2052831"/>
    <lineage>
        <taxon>Archaea</taxon>
        <taxon>Methanobacteriati</taxon>
        <taxon>Methanobacteriota</taxon>
        <taxon>Stenosarchaea group</taxon>
        <taxon>Methanomicrobia</taxon>
        <taxon>Methanocellales</taxon>
        <taxon>Methanocellaceae</taxon>
        <taxon>Methanooceanicella</taxon>
    </lineage>
</organism>
<feature type="domain" description="DUF5817" evidence="1">
    <location>
        <begin position="4"/>
        <end position="58"/>
    </location>
</feature>
<evidence type="ECO:0000313" key="2">
    <source>
        <dbReference type="EMBL" id="MCD1295569.1"/>
    </source>
</evidence>
<dbReference type="EMBL" id="PGCK01000009">
    <property type="protein sequence ID" value="MCD1295569.1"/>
    <property type="molecule type" value="Genomic_DNA"/>
</dbReference>
<dbReference type="Gene3D" id="3.90.820.10">
    <property type="entry name" value="Structural Genomics, Unknown Function 30-nov-00 1gh9 Mol_id"/>
    <property type="match status" value="1"/>
</dbReference>
<gene>
    <name evidence="2" type="ORF">CUJ83_11220</name>
</gene>
<dbReference type="Pfam" id="PF19134">
    <property type="entry name" value="DUF5817"/>
    <property type="match status" value="1"/>
</dbReference>
<comment type="caution">
    <text evidence="2">The sequence shown here is derived from an EMBL/GenBank/DDBJ whole genome shotgun (WGS) entry which is preliminary data.</text>
</comment>
<dbReference type="InterPro" id="IPR043855">
    <property type="entry name" value="DUF5817"/>
</dbReference>